<sequence>MAAPSHRHQSSLEDVIDFSAAAQPLFANEQQRNRAVSRFRRIVNYFEDAQQPASRYGDGYNRPALVRLTFEYARSQESQDRFLGAFFRSLGLGMLDDSVDHDSELAGFRELLFGFADFLMANFFLPLRAATNKTPQPSPVYHAAVQQVQTQEEQRRIQDFVGTPERLSVLRETCLTRDRHRCVVTRAFDLTEAAQKWRAEQRWKHLSARDDDGYPLDASNQYANLEVAHILPYALTKGENNELDESRKAAIAILNMFDIGVIYLIEGTDISRPRNAITLSLEMHRLFGHFDIFFERVADAPSHTYRIGTFLPPFYSNQFPITRTLFTHPSIDPPSERLLALHSAIAHILHLSGAGEYIQAILNDMEKGVVREDGSTHLGVMVGLSLQISG</sequence>
<organism evidence="2 3">
    <name type="scientific">Madurella fahalii</name>
    <dbReference type="NCBI Taxonomy" id="1157608"/>
    <lineage>
        <taxon>Eukaryota</taxon>
        <taxon>Fungi</taxon>
        <taxon>Dikarya</taxon>
        <taxon>Ascomycota</taxon>
        <taxon>Pezizomycotina</taxon>
        <taxon>Sordariomycetes</taxon>
        <taxon>Sordariomycetidae</taxon>
        <taxon>Sordariales</taxon>
        <taxon>Sordariales incertae sedis</taxon>
        <taxon>Madurella</taxon>
    </lineage>
</organism>
<dbReference type="Pfam" id="PF13391">
    <property type="entry name" value="HNH_2"/>
    <property type="match status" value="1"/>
</dbReference>
<name>A0ABQ0GP32_9PEZI</name>
<evidence type="ECO:0000313" key="3">
    <source>
        <dbReference type="Proteomes" id="UP001628179"/>
    </source>
</evidence>
<dbReference type="InterPro" id="IPR003615">
    <property type="entry name" value="HNH_nuc"/>
</dbReference>
<dbReference type="EMBL" id="BAAFSV010000005">
    <property type="protein sequence ID" value="GAB1319485.1"/>
    <property type="molecule type" value="Genomic_DNA"/>
</dbReference>
<feature type="domain" description="HNH nuclease" evidence="1">
    <location>
        <begin position="224"/>
        <end position="295"/>
    </location>
</feature>
<dbReference type="Proteomes" id="UP001628179">
    <property type="component" value="Unassembled WGS sequence"/>
</dbReference>
<gene>
    <name evidence="2" type="ORF">MFIFM68171_09695</name>
</gene>
<dbReference type="GeneID" id="98180437"/>
<evidence type="ECO:0000313" key="2">
    <source>
        <dbReference type="EMBL" id="GAB1319485.1"/>
    </source>
</evidence>
<evidence type="ECO:0000259" key="1">
    <source>
        <dbReference type="Pfam" id="PF13391"/>
    </source>
</evidence>
<proteinExistence type="predicted"/>
<reference evidence="2 3" key="1">
    <citation type="submission" date="2024-09" db="EMBL/GenBank/DDBJ databases">
        <title>Itraconazole resistance in Madurella fahalii resulting from another homologue of gene encoding cytochrome P450 14-alpha sterol demethylase (CYP51).</title>
        <authorList>
            <person name="Yoshioka I."/>
            <person name="Fahal A.H."/>
            <person name="Kaneko S."/>
            <person name="Yaguchi T."/>
        </authorList>
    </citation>
    <scope>NUCLEOTIDE SEQUENCE [LARGE SCALE GENOMIC DNA]</scope>
    <source>
        <strain evidence="2 3">IFM 68171</strain>
    </source>
</reference>
<comment type="caution">
    <text evidence="2">The sequence shown here is derived from an EMBL/GenBank/DDBJ whole genome shotgun (WGS) entry which is preliminary data.</text>
</comment>
<protein>
    <recommendedName>
        <fullName evidence="1">HNH nuclease domain-containing protein</fullName>
    </recommendedName>
</protein>
<keyword evidence="3" id="KW-1185">Reference proteome</keyword>
<dbReference type="RefSeq" id="XP_070921215.1">
    <property type="nucleotide sequence ID" value="XM_071065114.1"/>
</dbReference>
<accession>A0ABQ0GP32</accession>